<feature type="transmembrane region" description="Helical" evidence="1">
    <location>
        <begin position="421"/>
        <end position="444"/>
    </location>
</feature>
<evidence type="ECO:0000313" key="3">
    <source>
        <dbReference type="Proteomes" id="UP000050501"/>
    </source>
</evidence>
<keyword evidence="3" id="KW-1185">Reference proteome</keyword>
<keyword evidence="1" id="KW-1133">Transmembrane helix</keyword>
<dbReference type="Proteomes" id="UP000050501">
    <property type="component" value="Unassembled WGS sequence"/>
</dbReference>
<evidence type="ECO:0000256" key="1">
    <source>
        <dbReference type="SAM" id="Phobius"/>
    </source>
</evidence>
<reference evidence="2 3" key="1">
    <citation type="submission" date="2015-07" db="EMBL/GenBank/DDBJ databases">
        <title>Genome sequence of Levilinea saccharolytica DSM 16555.</title>
        <authorList>
            <person name="Hemp J."/>
            <person name="Ward L.M."/>
            <person name="Pace L.A."/>
            <person name="Fischer W.W."/>
        </authorList>
    </citation>
    <scope>NUCLEOTIDE SEQUENCE [LARGE SCALE GENOMIC DNA]</scope>
    <source>
        <strain evidence="2 3">KIBI-1</strain>
    </source>
</reference>
<feature type="transmembrane region" description="Helical" evidence="1">
    <location>
        <begin position="131"/>
        <end position="152"/>
    </location>
</feature>
<protein>
    <recommendedName>
        <fullName evidence="4">DUF2142 domain-containing protein</fullName>
    </recommendedName>
</protein>
<feature type="transmembrane region" description="Helical" evidence="1">
    <location>
        <begin position="249"/>
        <end position="271"/>
    </location>
</feature>
<feature type="transmembrane region" description="Helical" evidence="1">
    <location>
        <begin position="360"/>
        <end position="380"/>
    </location>
</feature>
<feature type="transmembrane region" description="Helical" evidence="1">
    <location>
        <begin position="213"/>
        <end position="237"/>
    </location>
</feature>
<keyword evidence="1" id="KW-0812">Transmembrane</keyword>
<evidence type="ECO:0008006" key="4">
    <source>
        <dbReference type="Google" id="ProtNLM"/>
    </source>
</evidence>
<accession>A0A0N8GNM1</accession>
<dbReference type="Pfam" id="PF09913">
    <property type="entry name" value="DUF2142"/>
    <property type="match status" value="1"/>
</dbReference>
<feature type="transmembrane region" description="Helical" evidence="1">
    <location>
        <begin position="326"/>
        <end position="348"/>
    </location>
</feature>
<keyword evidence="1" id="KW-0472">Membrane</keyword>
<dbReference type="RefSeq" id="WP_062418835.1">
    <property type="nucleotide sequence ID" value="NZ_DF967974.1"/>
</dbReference>
<proteinExistence type="predicted"/>
<feature type="transmembrane region" description="Helical" evidence="1">
    <location>
        <begin position="12"/>
        <end position="31"/>
    </location>
</feature>
<dbReference type="EMBL" id="LGCM01000055">
    <property type="protein sequence ID" value="KPL78482.1"/>
    <property type="molecule type" value="Genomic_DNA"/>
</dbReference>
<name>A0A0N8GNM1_9CHLR</name>
<dbReference type="AlphaFoldDB" id="A0A0N8GNM1"/>
<feature type="transmembrane region" description="Helical" evidence="1">
    <location>
        <begin position="183"/>
        <end position="201"/>
    </location>
</feature>
<organism evidence="2 3">
    <name type="scientific">Levilinea saccharolytica</name>
    <dbReference type="NCBI Taxonomy" id="229921"/>
    <lineage>
        <taxon>Bacteria</taxon>
        <taxon>Bacillati</taxon>
        <taxon>Chloroflexota</taxon>
        <taxon>Anaerolineae</taxon>
        <taxon>Anaerolineales</taxon>
        <taxon>Anaerolineaceae</taxon>
        <taxon>Levilinea</taxon>
    </lineage>
</organism>
<dbReference type="InterPro" id="IPR018674">
    <property type="entry name" value="DUF2142_membrane"/>
</dbReference>
<evidence type="ECO:0000313" key="2">
    <source>
        <dbReference type="EMBL" id="KPL78482.1"/>
    </source>
</evidence>
<sequence>MNRIRIQPHTAFLIFALFFGLIFTFLLPVGAGNDEETHFARIYEISLNHPLPNSYLGRAGLPQSFYAVSYRQQKFLAPLTWQQFQNSLQYTVRDPQTVAYRTRATYSPLNYIVQAVLVRIFGWYLSLPIPILYYLLRLTYLLLYVLLAALAVRIIPIGKWLLAALALAPITLLQAATVSSDPITNGVSFLFIAWSLHLLICQPHFDRKITLTTFGLLLLLFSVKVNSIPLLLLLLLLSPRQFPSRKAFALFWAAAAVLMILVAGGWNLIAWQSDAVRRGLEGTSPLTVLLNSLKDPLGFIASLLAYSAQNLPKVLTGWIAAYGYDYWPVPSLVFVLYPLGLLGALAASHSDPRPPTRVRVGLLVLFALTFFGTFALRLILKQNMTTGVVSTHGRYYVAVFPLLLLGLTAWGRVLPLRRAHLPLAAAFLGAALSLYTVGMGLSYYTLCGPSRYTGEECLLPVYKNWAPSPDITLPLPPNTAVQQTFIVECPSVDQISVRAFNPQRDAAAGAFTAVLSDLTTGQTLVSQEIPFRSVPANGSFILQFPPLTQVNTHELALTLTHSGPFSGLQLAATPADDYRGTLTLDQQPQNTDLLFRYRCQASPTQ</sequence>
<gene>
    <name evidence="2" type="ORF">ADN01_14895</name>
</gene>
<feature type="transmembrane region" description="Helical" evidence="1">
    <location>
        <begin position="395"/>
        <end position="414"/>
    </location>
</feature>
<comment type="caution">
    <text evidence="2">The sequence shown here is derived from an EMBL/GenBank/DDBJ whole genome shotgun (WGS) entry which is preliminary data.</text>
</comment>